<protein>
    <submittedName>
        <fullName evidence="2">Uncharacterized protein</fullName>
    </submittedName>
</protein>
<sequence>MDENGVCANRNSVSSLRWGAEPSHSPTLRSPVQHGHATHGAPVERVERNVKVRALHRTSFSAAVSKARKWGKEIQGNPTHHDKANVEVTVGRTLGTRFVDSRSLPAEWKRNQICAVGKRPVFWPTWLKQGNAAGTAHVRSKLADGQRQVGSAE</sequence>
<organism evidence="2 3">
    <name type="scientific">Catenaria anguillulae PL171</name>
    <dbReference type="NCBI Taxonomy" id="765915"/>
    <lineage>
        <taxon>Eukaryota</taxon>
        <taxon>Fungi</taxon>
        <taxon>Fungi incertae sedis</taxon>
        <taxon>Blastocladiomycota</taxon>
        <taxon>Blastocladiomycetes</taxon>
        <taxon>Blastocladiales</taxon>
        <taxon>Catenariaceae</taxon>
        <taxon>Catenaria</taxon>
    </lineage>
</organism>
<evidence type="ECO:0000256" key="1">
    <source>
        <dbReference type="SAM" id="MobiDB-lite"/>
    </source>
</evidence>
<keyword evidence="3" id="KW-1185">Reference proteome</keyword>
<gene>
    <name evidence="2" type="ORF">BCR44DRAFT_63890</name>
</gene>
<dbReference type="EMBL" id="MCFL01000027">
    <property type="protein sequence ID" value="ORZ34562.1"/>
    <property type="molecule type" value="Genomic_DNA"/>
</dbReference>
<comment type="caution">
    <text evidence="2">The sequence shown here is derived from an EMBL/GenBank/DDBJ whole genome shotgun (WGS) entry which is preliminary data.</text>
</comment>
<reference evidence="2 3" key="1">
    <citation type="submission" date="2016-07" db="EMBL/GenBank/DDBJ databases">
        <title>Pervasive Adenine N6-methylation of Active Genes in Fungi.</title>
        <authorList>
            <consortium name="DOE Joint Genome Institute"/>
            <person name="Mondo S.J."/>
            <person name="Dannebaum R.O."/>
            <person name="Kuo R.C."/>
            <person name="Labutti K."/>
            <person name="Haridas S."/>
            <person name="Kuo A."/>
            <person name="Salamov A."/>
            <person name="Ahrendt S.R."/>
            <person name="Lipzen A."/>
            <person name="Sullivan W."/>
            <person name="Andreopoulos W.B."/>
            <person name="Clum A."/>
            <person name="Lindquist E."/>
            <person name="Daum C."/>
            <person name="Ramamoorthy G.K."/>
            <person name="Gryganskyi A."/>
            <person name="Culley D."/>
            <person name="Magnuson J.K."/>
            <person name="James T.Y."/>
            <person name="O'Malley M.A."/>
            <person name="Stajich J.E."/>
            <person name="Spatafora J.W."/>
            <person name="Visel A."/>
            <person name="Grigoriev I.V."/>
        </authorList>
    </citation>
    <scope>NUCLEOTIDE SEQUENCE [LARGE SCALE GENOMIC DNA]</scope>
    <source>
        <strain evidence="2 3">PL171</strain>
    </source>
</reference>
<evidence type="ECO:0000313" key="3">
    <source>
        <dbReference type="Proteomes" id="UP000193411"/>
    </source>
</evidence>
<dbReference type="AlphaFoldDB" id="A0A1Y2HN54"/>
<evidence type="ECO:0000313" key="2">
    <source>
        <dbReference type="EMBL" id="ORZ34562.1"/>
    </source>
</evidence>
<dbReference type="Proteomes" id="UP000193411">
    <property type="component" value="Unassembled WGS sequence"/>
</dbReference>
<proteinExistence type="predicted"/>
<feature type="region of interest" description="Disordered" evidence="1">
    <location>
        <begin position="16"/>
        <end position="45"/>
    </location>
</feature>
<accession>A0A1Y2HN54</accession>
<name>A0A1Y2HN54_9FUNG</name>